<dbReference type="EMBL" id="VYZN01000065">
    <property type="protein sequence ID" value="KAE9524716.1"/>
    <property type="molecule type" value="Genomic_DNA"/>
</dbReference>
<keyword evidence="1" id="KW-1133">Transmembrane helix</keyword>
<proteinExistence type="predicted"/>
<keyword evidence="3" id="KW-1185">Reference proteome</keyword>
<keyword evidence="1" id="KW-0812">Transmembrane</keyword>
<feature type="transmembrane region" description="Helical" evidence="1">
    <location>
        <begin position="62"/>
        <end position="83"/>
    </location>
</feature>
<gene>
    <name evidence="2" type="ORF">AGLY_014766</name>
</gene>
<accession>A0A6G0T253</accession>
<evidence type="ECO:0000313" key="3">
    <source>
        <dbReference type="Proteomes" id="UP000475862"/>
    </source>
</evidence>
<dbReference type="AlphaFoldDB" id="A0A6G0T253"/>
<protein>
    <submittedName>
        <fullName evidence="2">Uncharacterized protein</fullName>
    </submittedName>
</protein>
<feature type="transmembrane region" description="Helical" evidence="1">
    <location>
        <begin position="90"/>
        <end position="112"/>
    </location>
</feature>
<organism evidence="2 3">
    <name type="scientific">Aphis glycines</name>
    <name type="common">Soybean aphid</name>
    <dbReference type="NCBI Taxonomy" id="307491"/>
    <lineage>
        <taxon>Eukaryota</taxon>
        <taxon>Metazoa</taxon>
        <taxon>Ecdysozoa</taxon>
        <taxon>Arthropoda</taxon>
        <taxon>Hexapoda</taxon>
        <taxon>Insecta</taxon>
        <taxon>Pterygota</taxon>
        <taxon>Neoptera</taxon>
        <taxon>Paraneoptera</taxon>
        <taxon>Hemiptera</taxon>
        <taxon>Sternorrhyncha</taxon>
        <taxon>Aphidomorpha</taxon>
        <taxon>Aphidoidea</taxon>
        <taxon>Aphididae</taxon>
        <taxon>Aphidini</taxon>
        <taxon>Aphis</taxon>
        <taxon>Aphis</taxon>
    </lineage>
</organism>
<reference evidence="2 3" key="1">
    <citation type="submission" date="2019-08" db="EMBL/GenBank/DDBJ databases">
        <title>The genome of the soybean aphid Biotype 1, its phylome, world population structure and adaptation to the North American continent.</title>
        <authorList>
            <person name="Giordano R."/>
            <person name="Donthu R.K."/>
            <person name="Hernandez A.G."/>
            <person name="Wright C.L."/>
            <person name="Zimin A.V."/>
        </authorList>
    </citation>
    <scope>NUCLEOTIDE SEQUENCE [LARGE SCALE GENOMIC DNA]</scope>
    <source>
        <tissue evidence="2">Whole aphids</tissue>
    </source>
</reference>
<comment type="caution">
    <text evidence="2">The sequence shown here is derived from an EMBL/GenBank/DDBJ whole genome shotgun (WGS) entry which is preliminary data.</text>
</comment>
<evidence type="ECO:0000313" key="2">
    <source>
        <dbReference type="EMBL" id="KAE9524716.1"/>
    </source>
</evidence>
<feature type="transmembrane region" description="Helical" evidence="1">
    <location>
        <begin position="27"/>
        <end position="42"/>
    </location>
</feature>
<name>A0A6G0T253_APHGL</name>
<dbReference type="Proteomes" id="UP000475862">
    <property type="component" value="Unassembled WGS sequence"/>
</dbReference>
<sequence>MSCNGLIHFLIYFHYLQRYTPFDDDKYLLVPTLLLGCFLFLKDKFSNGDGYSTVYEFVHNKMIVSFGLCLMFQLTVIHIFTLLESNRSCLHIFVLYMIHSSYVSAKTFYYLYHVCIYLLHRFNHWSQPIIRPQVFDINGLNIELMTFKLCASGFLKAVRIQIRGHVLLGSIKCFCVRY</sequence>
<keyword evidence="1" id="KW-0472">Membrane</keyword>
<evidence type="ECO:0000256" key="1">
    <source>
        <dbReference type="SAM" id="Phobius"/>
    </source>
</evidence>